<keyword evidence="4 6" id="KW-0472">Membrane</keyword>
<evidence type="ECO:0000256" key="5">
    <source>
        <dbReference type="SAM" id="MobiDB-lite"/>
    </source>
</evidence>
<feature type="transmembrane region" description="Helical" evidence="6">
    <location>
        <begin position="84"/>
        <end position="102"/>
    </location>
</feature>
<dbReference type="PANTHER" id="PTHR42718">
    <property type="entry name" value="MAJOR FACILITATOR SUPERFAMILY MULTIDRUG TRANSPORTER MFSC"/>
    <property type="match status" value="1"/>
</dbReference>
<feature type="domain" description="Major facilitator superfamily (MFS) profile" evidence="7">
    <location>
        <begin position="1"/>
        <end position="498"/>
    </location>
</feature>
<dbReference type="Proteomes" id="UP000184546">
    <property type="component" value="Unassembled WGS sequence"/>
</dbReference>
<feature type="transmembrane region" description="Helical" evidence="6">
    <location>
        <begin position="303"/>
        <end position="328"/>
    </location>
</feature>
<name>A0A1L9WQA8_ASPA1</name>
<feature type="transmembrane region" description="Helical" evidence="6">
    <location>
        <begin position="176"/>
        <end position="198"/>
    </location>
</feature>
<feature type="transmembrane region" description="Helical" evidence="6">
    <location>
        <begin position="373"/>
        <end position="391"/>
    </location>
</feature>
<keyword evidence="3 6" id="KW-1133">Transmembrane helix</keyword>
<evidence type="ECO:0000256" key="1">
    <source>
        <dbReference type="ARBA" id="ARBA00004141"/>
    </source>
</evidence>
<feature type="transmembrane region" description="Helical" evidence="6">
    <location>
        <begin position="141"/>
        <end position="164"/>
    </location>
</feature>
<sequence length="505" mass="54248">MTSLDHNSMAEKPLPSEVSSDAETLPLPLPPQKDGRPPFSLGREVLFTSTLLTCQILAQAGMGQGLAVLHMIGDHFHVTDNGELSWYLAAFSLTTGTFILVAGRLGDMYGSKPILIGGLAIYALWSFVAGASYFLRSSDKLFVIARALQGLGASLMLPNAVAILGRTYPMGKRKSMVFSLFGAFAPGGYMLGALFTAIPAQFGIWAWAYFAMGFACLLLAAAAVFTLPPTPPKASPDAGGLDWPGFLLGVSGLILVNVAWNQGPTVGWATPYVYVLLILGVLALGSFVVVEKRATQPLVPIRALNWHIVFVLGAIFLGWSSFSIWLYYLWQFLEKLRDVSPLLATAQNSPSAVSGFVASVATGLMIHKVGVPVIMVLAMVAFLVANVLVATMPVHQTYWTQTFFSAIIVPWGMDMSFPAAMMMLSAAVPREHQGIAASLLLTTNNYAMSIGLGIAGTVLRYTTDETDLFAMCRHAWYVGVGLSALGVVVSVGSLFYERRHPTLKH</sequence>
<gene>
    <name evidence="8" type="ORF">ASPACDRAFT_1857627</name>
</gene>
<dbReference type="InterPro" id="IPR020846">
    <property type="entry name" value="MFS_dom"/>
</dbReference>
<proteinExistence type="predicted"/>
<dbReference type="Gene3D" id="1.20.1250.20">
    <property type="entry name" value="MFS general substrate transporter like domains"/>
    <property type="match status" value="1"/>
</dbReference>
<dbReference type="AlphaFoldDB" id="A0A1L9WQA8"/>
<dbReference type="SUPFAM" id="SSF103473">
    <property type="entry name" value="MFS general substrate transporter"/>
    <property type="match status" value="1"/>
</dbReference>
<protein>
    <recommendedName>
        <fullName evidence="7">Major facilitator superfamily (MFS) profile domain-containing protein</fullName>
    </recommendedName>
</protein>
<dbReference type="EMBL" id="KV878980">
    <property type="protein sequence ID" value="OJJ98320.1"/>
    <property type="molecule type" value="Genomic_DNA"/>
</dbReference>
<evidence type="ECO:0000256" key="6">
    <source>
        <dbReference type="SAM" id="Phobius"/>
    </source>
</evidence>
<feature type="transmembrane region" description="Helical" evidence="6">
    <location>
        <begin position="403"/>
        <end position="428"/>
    </location>
</feature>
<reference evidence="9" key="1">
    <citation type="journal article" date="2017" name="Genome Biol.">
        <title>Comparative genomics reveals high biological diversity and specific adaptations in the industrially and medically important fungal genus Aspergillus.</title>
        <authorList>
            <person name="de Vries R.P."/>
            <person name="Riley R."/>
            <person name="Wiebenga A."/>
            <person name="Aguilar-Osorio G."/>
            <person name="Amillis S."/>
            <person name="Uchima C.A."/>
            <person name="Anderluh G."/>
            <person name="Asadollahi M."/>
            <person name="Askin M."/>
            <person name="Barry K."/>
            <person name="Battaglia E."/>
            <person name="Bayram O."/>
            <person name="Benocci T."/>
            <person name="Braus-Stromeyer S.A."/>
            <person name="Caldana C."/>
            <person name="Canovas D."/>
            <person name="Cerqueira G.C."/>
            <person name="Chen F."/>
            <person name="Chen W."/>
            <person name="Choi C."/>
            <person name="Clum A."/>
            <person name="Dos Santos R.A."/>
            <person name="Damasio A.R."/>
            <person name="Diallinas G."/>
            <person name="Emri T."/>
            <person name="Fekete E."/>
            <person name="Flipphi M."/>
            <person name="Freyberg S."/>
            <person name="Gallo A."/>
            <person name="Gournas C."/>
            <person name="Habgood R."/>
            <person name="Hainaut M."/>
            <person name="Harispe M.L."/>
            <person name="Henrissat B."/>
            <person name="Hilden K.S."/>
            <person name="Hope R."/>
            <person name="Hossain A."/>
            <person name="Karabika E."/>
            <person name="Karaffa L."/>
            <person name="Karanyi Z."/>
            <person name="Krasevec N."/>
            <person name="Kuo A."/>
            <person name="Kusch H."/>
            <person name="LaButti K."/>
            <person name="Lagendijk E.L."/>
            <person name="Lapidus A."/>
            <person name="Levasseur A."/>
            <person name="Lindquist E."/>
            <person name="Lipzen A."/>
            <person name="Logrieco A.F."/>
            <person name="MacCabe A."/>
            <person name="Maekelae M.R."/>
            <person name="Malavazi I."/>
            <person name="Melin P."/>
            <person name="Meyer V."/>
            <person name="Mielnichuk N."/>
            <person name="Miskei M."/>
            <person name="Molnar A.P."/>
            <person name="Mule G."/>
            <person name="Ngan C.Y."/>
            <person name="Orejas M."/>
            <person name="Orosz E."/>
            <person name="Ouedraogo J.P."/>
            <person name="Overkamp K.M."/>
            <person name="Park H.-S."/>
            <person name="Perrone G."/>
            <person name="Piumi F."/>
            <person name="Punt P.J."/>
            <person name="Ram A.F."/>
            <person name="Ramon A."/>
            <person name="Rauscher S."/>
            <person name="Record E."/>
            <person name="Riano-Pachon D.M."/>
            <person name="Robert V."/>
            <person name="Roehrig J."/>
            <person name="Ruller R."/>
            <person name="Salamov A."/>
            <person name="Salih N.S."/>
            <person name="Samson R.A."/>
            <person name="Sandor E."/>
            <person name="Sanguinetti M."/>
            <person name="Schuetze T."/>
            <person name="Sepcic K."/>
            <person name="Shelest E."/>
            <person name="Sherlock G."/>
            <person name="Sophianopoulou V."/>
            <person name="Squina F.M."/>
            <person name="Sun H."/>
            <person name="Susca A."/>
            <person name="Todd R.B."/>
            <person name="Tsang A."/>
            <person name="Unkles S.E."/>
            <person name="van de Wiele N."/>
            <person name="van Rossen-Uffink D."/>
            <person name="Oliveira J.V."/>
            <person name="Vesth T.C."/>
            <person name="Visser J."/>
            <person name="Yu J.-H."/>
            <person name="Zhou M."/>
            <person name="Andersen M.R."/>
            <person name="Archer D.B."/>
            <person name="Baker S.E."/>
            <person name="Benoit I."/>
            <person name="Brakhage A.A."/>
            <person name="Braus G.H."/>
            <person name="Fischer R."/>
            <person name="Frisvad J.C."/>
            <person name="Goldman G.H."/>
            <person name="Houbraken J."/>
            <person name="Oakley B."/>
            <person name="Pocsi I."/>
            <person name="Scazzocchio C."/>
            <person name="Seiboth B."/>
            <person name="vanKuyk P.A."/>
            <person name="Wortman J."/>
            <person name="Dyer P.S."/>
            <person name="Grigoriev I.V."/>
        </authorList>
    </citation>
    <scope>NUCLEOTIDE SEQUENCE [LARGE SCALE GENOMIC DNA]</scope>
    <source>
        <strain evidence="9">ATCC 16872 / CBS 172.66 / WB 5094</strain>
    </source>
</reference>
<accession>A0A1L9WQA8</accession>
<feature type="transmembrane region" description="Helical" evidence="6">
    <location>
        <begin position="475"/>
        <end position="496"/>
    </location>
</feature>
<dbReference type="OrthoDB" id="440755at2759"/>
<evidence type="ECO:0000259" key="7">
    <source>
        <dbReference type="PROSITE" id="PS50850"/>
    </source>
</evidence>
<evidence type="ECO:0000313" key="8">
    <source>
        <dbReference type="EMBL" id="OJJ98320.1"/>
    </source>
</evidence>
<dbReference type="Pfam" id="PF07690">
    <property type="entry name" value="MFS_1"/>
    <property type="match status" value="1"/>
</dbReference>
<dbReference type="CDD" id="cd17476">
    <property type="entry name" value="MFS_Amf1_MDR_like"/>
    <property type="match status" value="1"/>
</dbReference>
<dbReference type="Gene3D" id="1.20.1720.10">
    <property type="entry name" value="Multidrug resistance protein D"/>
    <property type="match status" value="1"/>
</dbReference>
<feature type="region of interest" description="Disordered" evidence="5">
    <location>
        <begin position="1"/>
        <end position="37"/>
    </location>
</feature>
<evidence type="ECO:0000256" key="4">
    <source>
        <dbReference type="ARBA" id="ARBA00023136"/>
    </source>
</evidence>
<dbReference type="PROSITE" id="PS50850">
    <property type="entry name" value="MFS"/>
    <property type="match status" value="1"/>
</dbReference>
<feature type="transmembrane region" description="Helical" evidence="6">
    <location>
        <begin position="204"/>
        <end position="228"/>
    </location>
</feature>
<dbReference type="GO" id="GO:0016020">
    <property type="term" value="C:membrane"/>
    <property type="evidence" value="ECO:0007669"/>
    <property type="project" value="UniProtKB-SubCell"/>
</dbReference>
<keyword evidence="9" id="KW-1185">Reference proteome</keyword>
<feature type="transmembrane region" description="Helical" evidence="6">
    <location>
        <begin position="272"/>
        <end position="291"/>
    </location>
</feature>
<organism evidence="8 9">
    <name type="scientific">Aspergillus aculeatus (strain ATCC 16872 / CBS 172.66 / WB 5094)</name>
    <dbReference type="NCBI Taxonomy" id="690307"/>
    <lineage>
        <taxon>Eukaryota</taxon>
        <taxon>Fungi</taxon>
        <taxon>Dikarya</taxon>
        <taxon>Ascomycota</taxon>
        <taxon>Pezizomycotina</taxon>
        <taxon>Eurotiomycetes</taxon>
        <taxon>Eurotiomycetidae</taxon>
        <taxon>Eurotiales</taxon>
        <taxon>Aspergillaceae</taxon>
        <taxon>Aspergillus</taxon>
        <taxon>Aspergillus subgen. Circumdati</taxon>
    </lineage>
</organism>
<dbReference type="InterPro" id="IPR036259">
    <property type="entry name" value="MFS_trans_sf"/>
</dbReference>
<dbReference type="GeneID" id="30971376"/>
<evidence type="ECO:0000256" key="3">
    <source>
        <dbReference type="ARBA" id="ARBA00022989"/>
    </source>
</evidence>
<feature type="transmembrane region" description="Helical" evidence="6">
    <location>
        <begin position="240"/>
        <end position="260"/>
    </location>
</feature>
<dbReference type="VEuPathDB" id="FungiDB:ASPACDRAFT_1857627"/>
<dbReference type="GO" id="GO:0022857">
    <property type="term" value="F:transmembrane transporter activity"/>
    <property type="evidence" value="ECO:0007669"/>
    <property type="project" value="InterPro"/>
</dbReference>
<feature type="transmembrane region" description="Helical" evidence="6">
    <location>
        <begin position="435"/>
        <end position="455"/>
    </location>
</feature>
<feature type="transmembrane region" description="Helical" evidence="6">
    <location>
        <begin position="114"/>
        <end position="135"/>
    </location>
</feature>
<dbReference type="InterPro" id="IPR011701">
    <property type="entry name" value="MFS"/>
</dbReference>
<dbReference type="PANTHER" id="PTHR42718:SF1">
    <property type="entry name" value="LOW AFFINITY AMMONIUM TRANSPORTER"/>
    <property type="match status" value="1"/>
</dbReference>
<dbReference type="RefSeq" id="XP_020054660.1">
    <property type="nucleotide sequence ID" value="XM_020197562.1"/>
</dbReference>
<keyword evidence="2 6" id="KW-0812">Transmembrane</keyword>
<dbReference type="OMA" id="RIPYPML"/>
<evidence type="ECO:0000313" key="9">
    <source>
        <dbReference type="Proteomes" id="UP000184546"/>
    </source>
</evidence>
<evidence type="ECO:0000256" key="2">
    <source>
        <dbReference type="ARBA" id="ARBA00022692"/>
    </source>
</evidence>
<comment type="subcellular location">
    <subcellularLocation>
        <location evidence="1">Membrane</location>
        <topology evidence="1">Multi-pass membrane protein</topology>
    </subcellularLocation>
</comment>